<comment type="caution">
    <text evidence="1">The sequence shown here is derived from an EMBL/GenBank/DDBJ whole genome shotgun (WGS) entry which is preliminary data.</text>
</comment>
<name>A0A146G4S9_TERSA</name>
<protein>
    <recommendedName>
        <fullName evidence="3">Lipoprotein</fullName>
    </recommendedName>
</protein>
<evidence type="ECO:0000313" key="2">
    <source>
        <dbReference type="Proteomes" id="UP000076023"/>
    </source>
</evidence>
<sequence length="52" mass="5880">MRSMLLRFALLVMVVFVLAGCVATPQGRKFDPWQGAVNTDRQIGEWINSQNN</sequence>
<dbReference type="PROSITE" id="PS51257">
    <property type="entry name" value="PROKAR_LIPOPROTEIN"/>
    <property type="match status" value="1"/>
</dbReference>
<organism evidence="1 2">
    <name type="scientific">Terrimicrobium sacchariphilum</name>
    <dbReference type="NCBI Taxonomy" id="690879"/>
    <lineage>
        <taxon>Bacteria</taxon>
        <taxon>Pseudomonadati</taxon>
        <taxon>Verrucomicrobiota</taxon>
        <taxon>Terrimicrobiia</taxon>
        <taxon>Terrimicrobiales</taxon>
        <taxon>Terrimicrobiaceae</taxon>
        <taxon>Terrimicrobium</taxon>
    </lineage>
</organism>
<reference evidence="2" key="1">
    <citation type="journal article" date="2017" name="Genome Announc.">
        <title>Draft Genome Sequence of Terrimicrobium sacchariphilum NM-5T, a Facultative Anaerobic Soil Bacterium of the Class Spartobacteria.</title>
        <authorList>
            <person name="Qiu Y.L."/>
            <person name="Tourlousse D.M."/>
            <person name="Matsuura N."/>
            <person name="Ohashi A."/>
            <person name="Sekiguchi Y."/>
        </authorList>
    </citation>
    <scope>NUCLEOTIDE SEQUENCE [LARGE SCALE GENOMIC DNA]</scope>
    <source>
        <strain evidence="2">NM-5</strain>
    </source>
</reference>
<keyword evidence="2" id="KW-1185">Reference proteome</keyword>
<proteinExistence type="predicted"/>
<dbReference type="AlphaFoldDB" id="A0A146G4S9"/>
<dbReference type="EMBL" id="BDCO01000002">
    <property type="protein sequence ID" value="GAT31786.1"/>
    <property type="molecule type" value="Genomic_DNA"/>
</dbReference>
<gene>
    <name evidence="1" type="ORF">TSACC_2180</name>
</gene>
<dbReference type="InParanoid" id="A0A146G4S9"/>
<evidence type="ECO:0008006" key="3">
    <source>
        <dbReference type="Google" id="ProtNLM"/>
    </source>
</evidence>
<evidence type="ECO:0000313" key="1">
    <source>
        <dbReference type="EMBL" id="GAT31786.1"/>
    </source>
</evidence>
<dbReference type="Proteomes" id="UP000076023">
    <property type="component" value="Unassembled WGS sequence"/>
</dbReference>
<accession>A0A146G4S9</accession>